<keyword evidence="5" id="KW-0804">Transcription</keyword>
<dbReference type="InterPro" id="IPR004839">
    <property type="entry name" value="Aminotransferase_I/II_large"/>
</dbReference>
<evidence type="ECO:0000259" key="6">
    <source>
        <dbReference type="PROSITE" id="PS50949"/>
    </source>
</evidence>
<dbReference type="GO" id="GO:0003677">
    <property type="term" value="F:DNA binding"/>
    <property type="evidence" value="ECO:0007669"/>
    <property type="project" value="UniProtKB-KW"/>
</dbReference>
<evidence type="ECO:0000256" key="4">
    <source>
        <dbReference type="ARBA" id="ARBA00023125"/>
    </source>
</evidence>
<dbReference type="PANTHER" id="PTHR46577">
    <property type="entry name" value="HTH-TYPE TRANSCRIPTIONAL REGULATORY PROTEIN GABR"/>
    <property type="match status" value="1"/>
</dbReference>
<dbReference type="Pfam" id="PF00392">
    <property type="entry name" value="GntR"/>
    <property type="match status" value="1"/>
</dbReference>
<protein>
    <submittedName>
        <fullName evidence="7">PLP-dependent aminotransferase family protein</fullName>
    </submittedName>
</protein>
<dbReference type="EMBL" id="CP127295">
    <property type="protein sequence ID" value="WIY07085.1"/>
    <property type="molecule type" value="Genomic_DNA"/>
</dbReference>
<dbReference type="CDD" id="cd00609">
    <property type="entry name" value="AAT_like"/>
    <property type="match status" value="1"/>
</dbReference>
<dbReference type="InterPro" id="IPR036390">
    <property type="entry name" value="WH_DNA-bd_sf"/>
</dbReference>
<keyword evidence="8" id="KW-1185">Reference proteome</keyword>
<dbReference type="SUPFAM" id="SSF46785">
    <property type="entry name" value="Winged helix' DNA-binding domain"/>
    <property type="match status" value="1"/>
</dbReference>
<dbReference type="InterPro" id="IPR015424">
    <property type="entry name" value="PyrdxlP-dep_Trfase"/>
</dbReference>
<proteinExistence type="inferred from homology"/>
<dbReference type="PANTHER" id="PTHR46577:SF1">
    <property type="entry name" value="HTH-TYPE TRANSCRIPTIONAL REGULATORY PROTEIN GABR"/>
    <property type="match status" value="1"/>
</dbReference>
<dbReference type="RefSeq" id="WP_286003332.1">
    <property type="nucleotide sequence ID" value="NZ_CP127295.1"/>
</dbReference>
<accession>A0A9Y2JYM4</accession>
<evidence type="ECO:0000256" key="3">
    <source>
        <dbReference type="ARBA" id="ARBA00023015"/>
    </source>
</evidence>
<feature type="domain" description="HTH gntR-type" evidence="6">
    <location>
        <begin position="11"/>
        <end position="79"/>
    </location>
</feature>
<dbReference type="SUPFAM" id="SSF53383">
    <property type="entry name" value="PLP-dependent transferases"/>
    <property type="match status" value="1"/>
</dbReference>
<dbReference type="GO" id="GO:0003700">
    <property type="term" value="F:DNA-binding transcription factor activity"/>
    <property type="evidence" value="ECO:0007669"/>
    <property type="project" value="InterPro"/>
</dbReference>
<organism evidence="7 8">
    <name type="scientific">Amycolatopsis mongoliensis</name>
    <dbReference type="NCBI Taxonomy" id="715475"/>
    <lineage>
        <taxon>Bacteria</taxon>
        <taxon>Bacillati</taxon>
        <taxon>Actinomycetota</taxon>
        <taxon>Actinomycetes</taxon>
        <taxon>Pseudonocardiales</taxon>
        <taxon>Pseudonocardiaceae</taxon>
        <taxon>Amycolatopsis</taxon>
    </lineage>
</organism>
<evidence type="ECO:0000256" key="1">
    <source>
        <dbReference type="ARBA" id="ARBA00005384"/>
    </source>
</evidence>
<dbReference type="InterPro" id="IPR051446">
    <property type="entry name" value="HTH_trans_reg/aminotransferase"/>
</dbReference>
<evidence type="ECO:0000313" key="7">
    <source>
        <dbReference type="EMBL" id="WIY07085.1"/>
    </source>
</evidence>
<evidence type="ECO:0000256" key="2">
    <source>
        <dbReference type="ARBA" id="ARBA00022898"/>
    </source>
</evidence>
<dbReference type="PROSITE" id="PS50949">
    <property type="entry name" value="HTH_GNTR"/>
    <property type="match status" value="1"/>
</dbReference>
<dbReference type="KEGG" id="amog:QRX60_25720"/>
<dbReference type="Gene3D" id="1.10.10.10">
    <property type="entry name" value="Winged helix-like DNA-binding domain superfamily/Winged helix DNA-binding domain"/>
    <property type="match status" value="1"/>
</dbReference>
<keyword evidence="7" id="KW-0808">Transferase</keyword>
<name>A0A9Y2JYM4_9PSEU</name>
<dbReference type="Proteomes" id="UP001239397">
    <property type="component" value="Chromosome"/>
</dbReference>
<dbReference type="SMART" id="SM00345">
    <property type="entry name" value="HTH_GNTR"/>
    <property type="match status" value="1"/>
</dbReference>
<dbReference type="Pfam" id="PF00155">
    <property type="entry name" value="Aminotran_1_2"/>
    <property type="match status" value="1"/>
</dbReference>
<gene>
    <name evidence="7" type="ORF">QRX60_25720</name>
</gene>
<keyword evidence="2" id="KW-0663">Pyridoxal phosphate</keyword>
<keyword evidence="4" id="KW-0238">DNA-binding</keyword>
<keyword evidence="7" id="KW-0032">Aminotransferase</keyword>
<keyword evidence="3" id="KW-0805">Transcription regulation</keyword>
<reference evidence="7 8" key="1">
    <citation type="submission" date="2023-06" db="EMBL/GenBank/DDBJ databases">
        <authorList>
            <person name="Oyuntsetseg B."/>
            <person name="Kim S.B."/>
        </authorList>
    </citation>
    <scope>NUCLEOTIDE SEQUENCE [LARGE SCALE GENOMIC DNA]</scope>
    <source>
        <strain evidence="7 8">4-36</strain>
    </source>
</reference>
<sequence length="470" mass="50603">MDVHIDLSGTRGHRDAIYRQLRAAILDGRIRPGEALPPTRELAQRLAVSRTTVSAAYDRLTAEGFLTGRVGAGTFVTGTSLTRPAPSLVSGVRPLPEWDEVPSPPAPFAPAPEFDFRPGVPDLTRFPFDTWRRLVTQRLRAGQADLMTYGDPQGLASLRTEIARHIGVSRDVRASAAQVVVTAGAQQTTDLVGRVLLRAGDVAAVEDPGYPPPRLVLAARGVRVAPVPVDGSGIVVSAIPAGTRLVYVTPSHQYPLGVSMSLERRLELLDWAERHDAVLVEDDYDTEFRYTGRPLEPLHSLDSRGRVVYVGSFSKVLSPALRLGFLVAPPSLVPALVKARYLTDWHAPNVEQAALAAFMAEGGFARHVRRMRKVYRARHELLSELLAASFADFLTPLPSSAGLHLSALASSDLGGLVRAARREGVRLYSLGDFAVGERRHGLVFGYGAVAAERIGPGLARLRALADGGAG</sequence>
<evidence type="ECO:0000256" key="5">
    <source>
        <dbReference type="ARBA" id="ARBA00023163"/>
    </source>
</evidence>
<dbReference type="GO" id="GO:0008483">
    <property type="term" value="F:transaminase activity"/>
    <property type="evidence" value="ECO:0007669"/>
    <property type="project" value="UniProtKB-KW"/>
</dbReference>
<dbReference type="InterPro" id="IPR036388">
    <property type="entry name" value="WH-like_DNA-bd_sf"/>
</dbReference>
<dbReference type="Gene3D" id="3.40.640.10">
    <property type="entry name" value="Type I PLP-dependent aspartate aminotransferase-like (Major domain)"/>
    <property type="match status" value="1"/>
</dbReference>
<evidence type="ECO:0000313" key="8">
    <source>
        <dbReference type="Proteomes" id="UP001239397"/>
    </source>
</evidence>
<dbReference type="AlphaFoldDB" id="A0A9Y2JYM4"/>
<comment type="similarity">
    <text evidence="1">In the C-terminal section; belongs to the class-I pyridoxal-phosphate-dependent aminotransferase family.</text>
</comment>
<dbReference type="CDD" id="cd07377">
    <property type="entry name" value="WHTH_GntR"/>
    <property type="match status" value="1"/>
</dbReference>
<dbReference type="PRINTS" id="PR00035">
    <property type="entry name" value="HTHGNTR"/>
</dbReference>
<dbReference type="InterPro" id="IPR015421">
    <property type="entry name" value="PyrdxlP-dep_Trfase_major"/>
</dbReference>
<dbReference type="InterPro" id="IPR000524">
    <property type="entry name" value="Tscrpt_reg_HTH_GntR"/>
</dbReference>
<dbReference type="GO" id="GO:0030170">
    <property type="term" value="F:pyridoxal phosphate binding"/>
    <property type="evidence" value="ECO:0007669"/>
    <property type="project" value="InterPro"/>
</dbReference>